<dbReference type="InterPro" id="IPR001647">
    <property type="entry name" value="HTH_TetR"/>
</dbReference>
<evidence type="ECO:0000256" key="1">
    <source>
        <dbReference type="ARBA" id="ARBA00023125"/>
    </source>
</evidence>
<feature type="domain" description="HTH tetR-type" evidence="3">
    <location>
        <begin position="1"/>
        <end position="61"/>
    </location>
</feature>
<dbReference type="AlphaFoldDB" id="A0A1T5PA96"/>
<evidence type="ECO:0000313" key="5">
    <source>
        <dbReference type="Proteomes" id="UP000190166"/>
    </source>
</evidence>
<evidence type="ECO:0000313" key="4">
    <source>
        <dbReference type="EMBL" id="SKD09527.1"/>
    </source>
</evidence>
<dbReference type="EMBL" id="FUZZ01000005">
    <property type="protein sequence ID" value="SKD09527.1"/>
    <property type="molecule type" value="Genomic_DNA"/>
</dbReference>
<dbReference type="InterPro" id="IPR050624">
    <property type="entry name" value="HTH-type_Tx_Regulator"/>
</dbReference>
<dbReference type="SUPFAM" id="SSF46689">
    <property type="entry name" value="Homeodomain-like"/>
    <property type="match status" value="1"/>
</dbReference>
<dbReference type="Pfam" id="PF13972">
    <property type="entry name" value="TetR"/>
    <property type="match status" value="1"/>
</dbReference>
<dbReference type="PRINTS" id="PR00455">
    <property type="entry name" value="HTHTETR"/>
</dbReference>
<gene>
    <name evidence="4" type="ORF">SAMN05660461_5416</name>
</gene>
<dbReference type="InterPro" id="IPR009057">
    <property type="entry name" value="Homeodomain-like_sf"/>
</dbReference>
<dbReference type="PANTHER" id="PTHR43479">
    <property type="entry name" value="ACREF/ENVCD OPERON REPRESSOR-RELATED"/>
    <property type="match status" value="1"/>
</dbReference>
<dbReference type="Pfam" id="PF00440">
    <property type="entry name" value="TetR_N"/>
    <property type="match status" value="1"/>
</dbReference>
<protein>
    <submittedName>
        <fullName evidence="4">Transcriptional regulator, TetR family</fullName>
    </submittedName>
</protein>
<name>A0A1T5PA96_9BACT</name>
<dbReference type="PROSITE" id="PS50977">
    <property type="entry name" value="HTH_TETR_2"/>
    <property type="match status" value="1"/>
</dbReference>
<keyword evidence="1 2" id="KW-0238">DNA-binding</keyword>
<keyword evidence="5" id="KW-1185">Reference proteome</keyword>
<dbReference type="STRING" id="393003.SAMN05660461_5416"/>
<dbReference type="Gene3D" id="1.10.357.10">
    <property type="entry name" value="Tetracycline Repressor, domain 2"/>
    <property type="match status" value="1"/>
</dbReference>
<dbReference type="PANTHER" id="PTHR43479:SF12">
    <property type="entry name" value="TRANSCRIPTIONAL REGULATORY PROTEIN"/>
    <property type="match status" value="1"/>
</dbReference>
<feature type="DNA-binding region" description="H-T-H motif" evidence="2">
    <location>
        <begin position="24"/>
        <end position="43"/>
    </location>
</feature>
<reference evidence="4 5" key="1">
    <citation type="submission" date="2017-02" db="EMBL/GenBank/DDBJ databases">
        <authorList>
            <person name="Peterson S.W."/>
        </authorList>
    </citation>
    <scope>NUCLEOTIDE SEQUENCE [LARGE SCALE GENOMIC DNA]</scope>
    <source>
        <strain evidence="4 5">DSM 18108</strain>
    </source>
</reference>
<dbReference type="InterPro" id="IPR025722">
    <property type="entry name" value="TetR"/>
</dbReference>
<dbReference type="GO" id="GO:0003677">
    <property type="term" value="F:DNA binding"/>
    <property type="evidence" value="ECO:0007669"/>
    <property type="project" value="UniProtKB-UniRule"/>
</dbReference>
<evidence type="ECO:0000256" key="2">
    <source>
        <dbReference type="PROSITE-ProRule" id="PRU00335"/>
    </source>
</evidence>
<dbReference type="RefSeq" id="WP_079472686.1">
    <property type="nucleotide sequence ID" value="NZ_FUZZ01000005.1"/>
</dbReference>
<sequence>MNTKEKILETALELFNKQGIDVITIRHIAKEMGISHSNIQYYFKNADDIIYTIYARHIDELNELPVFANGPAATLHTLQESITTILEHIYQYRFIYIHFVMIARRMPEIKKVYTQRFSIRRRQFLRLFENYREQGIVRTDIPEEVWESLIRSIYLIGDFWISANELTTGLKGKKAVNYYARLLGDLFYPYLTEKGKKLAAA</sequence>
<evidence type="ECO:0000259" key="3">
    <source>
        <dbReference type="PROSITE" id="PS50977"/>
    </source>
</evidence>
<organism evidence="4 5">
    <name type="scientific">Chitinophaga ginsengisegetis</name>
    <dbReference type="NCBI Taxonomy" id="393003"/>
    <lineage>
        <taxon>Bacteria</taxon>
        <taxon>Pseudomonadati</taxon>
        <taxon>Bacteroidota</taxon>
        <taxon>Chitinophagia</taxon>
        <taxon>Chitinophagales</taxon>
        <taxon>Chitinophagaceae</taxon>
        <taxon>Chitinophaga</taxon>
    </lineage>
</organism>
<proteinExistence type="predicted"/>
<dbReference type="Proteomes" id="UP000190166">
    <property type="component" value="Unassembled WGS sequence"/>
</dbReference>
<accession>A0A1T5PA96</accession>